<accession>A0A0C2YC01</accession>
<dbReference type="Proteomes" id="UP000053424">
    <property type="component" value="Unassembled WGS sequence"/>
</dbReference>
<evidence type="ECO:0000313" key="2">
    <source>
        <dbReference type="Proteomes" id="UP000053424"/>
    </source>
</evidence>
<reference evidence="1 2" key="1">
    <citation type="submission" date="2014-04" db="EMBL/GenBank/DDBJ databases">
        <authorList>
            <consortium name="DOE Joint Genome Institute"/>
            <person name="Kuo A."/>
            <person name="Gay G."/>
            <person name="Dore J."/>
            <person name="Kohler A."/>
            <person name="Nagy L.G."/>
            <person name="Floudas D."/>
            <person name="Copeland A."/>
            <person name="Barry K.W."/>
            <person name="Cichocki N."/>
            <person name="Veneault-Fourrey C."/>
            <person name="LaButti K."/>
            <person name="Lindquist E.A."/>
            <person name="Lipzen A."/>
            <person name="Lundell T."/>
            <person name="Morin E."/>
            <person name="Murat C."/>
            <person name="Sun H."/>
            <person name="Tunlid A."/>
            <person name="Henrissat B."/>
            <person name="Grigoriev I.V."/>
            <person name="Hibbett D.S."/>
            <person name="Martin F."/>
            <person name="Nordberg H.P."/>
            <person name="Cantor M.N."/>
            <person name="Hua S.X."/>
        </authorList>
    </citation>
    <scope>NUCLEOTIDE SEQUENCE [LARGE SCALE GENOMIC DNA]</scope>
    <source>
        <strain evidence="2">h7</strain>
    </source>
</reference>
<sequence length="55" mass="6187">MASTTRSPAIRPTATQLVTDLFSYTLVPRHERWQSDVPVIYISPTFVELECGCVC</sequence>
<evidence type="ECO:0000313" key="1">
    <source>
        <dbReference type="EMBL" id="KIM38527.1"/>
    </source>
</evidence>
<protein>
    <submittedName>
        <fullName evidence="1">Uncharacterized protein</fullName>
    </submittedName>
</protein>
<dbReference type="AlphaFoldDB" id="A0A0C2YC01"/>
<gene>
    <name evidence="1" type="ORF">M413DRAFT_447756</name>
</gene>
<keyword evidence="2" id="KW-1185">Reference proteome</keyword>
<organism evidence="1 2">
    <name type="scientific">Hebeloma cylindrosporum</name>
    <dbReference type="NCBI Taxonomy" id="76867"/>
    <lineage>
        <taxon>Eukaryota</taxon>
        <taxon>Fungi</taxon>
        <taxon>Dikarya</taxon>
        <taxon>Basidiomycota</taxon>
        <taxon>Agaricomycotina</taxon>
        <taxon>Agaricomycetes</taxon>
        <taxon>Agaricomycetidae</taxon>
        <taxon>Agaricales</taxon>
        <taxon>Agaricineae</taxon>
        <taxon>Hymenogastraceae</taxon>
        <taxon>Hebeloma</taxon>
    </lineage>
</organism>
<dbReference type="EMBL" id="KN831790">
    <property type="protein sequence ID" value="KIM38527.1"/>
    <property type="molecule type" value="Genomic_DNA"/>
</dbReference>
<reference evidence="2" key="2">
    <citation type="submission" date="2015-01" db="EMBL/GenBank/DDBJ databases">
        <title>Evolutionary Origins and Diversification of the Mycorrhizal Mutualists.</title>
        <authorList>
            <consortium name="DOE Joint Genome Institute"/>
            <consortium name="Mycorrhizal Genomics Consortium"/>
            <person name="Kohler A."/>
            <person name="Kuo A."/>
            <person name="Nagy L.G."/>
            <person name="Floudas D."/>
            <person name="Copeland A."/>
            <person name="Barry K.W."/>
            <person name="Cichocki N."/>
            <person name="Veneault-Fourrey C."/>
            <person name="LaButti K."/>
            <person name="Lindquist E.A."/>
            <person name="Lipzen A."/>
            <person name="Lundell T."/>
            <person name="Morin E."/>
            <person name="Murat C."/>
            <person name="Riley R."/>
            <person name="Ohm R."/>
            <person name="Sun H."/>
            <person name="Tunlid A."/>
            <person name="Henrissat B."/>
            <person name="Grigoriev I.V."/>
            <person name="Hibbett D.S."/>
            <person name="Martin F."/>
        </authorList>
    </citation>
    <scope>NUCLEOTIDE SEQUENCE [LARGE SCALE GENOMIC DNA]</scope>
    <source>
        <strain evidence="2">h7</strain>
    </source>
</reference>
<proteinExistence type="predicted"/>
<dbReference type="HOGENOM" id="CLU_3032571_0_0_1"/>
<name>A0A0C2YC01_HEBCY</name>